<evidence type="ECO:0000313" key="2">
    <source>
        <dbReference type="EMBL" id="KPD25989.1"/>
    </source>
</evidence>
<dbReference type="Gene3D" id="3.30.70.120">
    <property type="match status" value="1"/>
</dbReference>
<dbReference type="PANTHER" id="PTHR23419:SF8">
    <property type="entry name" value="FI09726P"/>
    <property type="match status" value="1"/>
</dbReference>
<dbReference type="SUPFAM" id="SSF54913">
    <property type="entry name" value="GlnB-like"/>
    <property type="match status" value="1"/>
</dbReference>
<organism evidence="2 3">
    <name type="scientific">Thermus scotoductus</name>
    <dbReference type="NCBI Taxonomy" id="37636"/>
    <lineage>
        <taxon>Bacteria</taxon>
        <taxon>Thermotogati</taxon>
        <taxon>Deinococcota</taxon>
        <taxon>Deinococci</taxon>
        <taxon>Thermales</taxon>
        <taxon>Thermaceae</taxon>
        <taxon>Thermus</taxon>
    </lineage>
</organism>
<gene>
    <name evidence="2" type="ORF">AN926_11730</name>
</gene>
<dbReference type="Proteomes" id="UP000053099">
    <property type="component" value="Unassembled WGS sequence"/>
</dbReference>
<dbReference type="InterPro" id="IPR015867">
    <property type="entry name" value="N-reg_PII/ATP_PRibTrfase_C"/>
</dbReference>
<comment type="caution">
    <text evidence="2">The sequence shown here is derived from an EMBL/GenBank/DDBJ whole genome shotgun (WGS) entry which is preliminary data.</text>
</comment>
<accession>A0A0N1KPZ9</accession>
<dbReference type="EMBL" id="LJJR01000043">
    <property type="protein sequence ID" value="KPD25989.1"/>
    <property type="molecule type" value="Genomic_DNA"/>
</dbReference>
<dbReference type="InterPro" id="IPR004323">
    <property type="entry name" value="Ion_tolerance_CutA"/>
</dbReference>
<dbReference type="PATRIC" id="fig|37636.3.peg.1826"/>
<proteinExistence type="inferred from homology"/>
<dbReference type="PANTHER" id="PTHR23419">
    <property type="entry name" value="DIVALENT CATION TOLERANCE CUTA-RELATED"/>
    <property type="match status" value="1"/>
</dbReference>
<evidence type="ECO:0000256" key="1">
    <source>
        <dbReference type="ARBA" id="ARBA00010169"/>
    </source>
</evidence>
<sequence length="103" mass="11537">MEEVVLITAPSEEVGRTLARTLVEEGLAACVNLVPGLTSVYRWQGEVVEDREVLLIVKTTTFAFPRLRERVLSLHPYTVPEIIALPIAEGHGPYLAWLKENVR</sequence>
<dbReference type="GO" id="GO:0010038">
    <property type="term" value="P:response to metal ion"/>
    <property type="evidence" value="ECO:0007669"/>
    <property type="project" value="InterPro"/>
</dbReference>
<dbReference type="InterPro" id="IPR011322">
    <property type="entry name" value="N-reg_PII-like_a/b"/>
</dbReference>
<name>A0A0N1KPZ9_THESC</name>
<dbReference type="AlphaFoldDB" id="A0A0N1KPZ9"/>
<dbReference type="GO" id="GO:0005507">
    <property type="term" value="F:copper ion binding"/>
    <property type="evidence" value="ECO:0007669"/>
    <property type="project" value="TreeGrafter"/>
</dbReference>
<protein>
    <submittedName>
        <fullName evidence="2">Cation tolerance protein CutA</fullName>
    </submittedName>
</protein>
<comment type="similarity">
    <text evidence="1">Belongs to the CutA family.</text>
</comment>
<reference evidence="2 3" key="1">
    <citation type="submission" date="2015-09" db="EMBL/GenBank/DDBJ databases">
        <title>Draft genome sequence of Thermus scotoductus strain K1 isolated from a geothermal spring in Nagorno-Karabakh, Armenia.</title>
        <authorList>
            <person name="Saghatelyan A."/>
            <person name="Poghosyan L."/>
            <person name="Panosyan H."/>
            <person name="Birkeland N.-K."/>
        </authorList>
    </citation>
    <scope>NUCLEOTIDE SEQUENCE [LARGE SCALE GENOMIC DNA]</scope>
    <source>
        <strain evidence="2 3">K1</strain>
    </source>
</reference>
<evidence type="ECO:0000313" key="3">
    <source>
        <dbReference type="Proteomes" id="UP000053099"/>
    </source>
</evidence>
<dbReference type="Pfam" id="PF03091">
    <property type="entry name" value="CutA1"/>
    <property type="match status" value="1"/>
</dbReference>